<reference evidence="2" key="1">
    <citation type="submission" date="2023-06" db="EMBL/GenBank/DDBJ databases">
        <title>Survivors Of The Sea: Transcriptome response of Skeletonema marinoi to long-term dormancy.</title>
        <authorList>
            <person name="Pinder M.I.M."/>
            <person name="Kourtchenko O."/>
            <person name="Robertson E.K."/>
            <person name="Larsson T."/>
            <person name="Maumus F."/>
            <person name="Osuna-Cruz C.M."/>
            <person name="Vancaester E."/>
            <person name="Stenow R."/>
            <person name="Vandepoele K."/>
            <person name="Ploug H."/>
            <person name="Bruchert V."/>
            <person name="Godhe A."/>
            <person name="Topel M."/>
        </authorList>
    </citation>
    <scope>NUCLEOTIDE SEQUENCE</scope>
    <source>
        <strain evidence="2">R05AC</strain>
    </source>
</reference>
<feature type="compositionally biased region" description="Low complexity" evidence="1">
    <location>
        <begin position="357"/>
        <end position="366"/>
    </location>
</feature>
<evidence type="ECO:0000313" key="2">
    <source>
        <dbReference type="EMBL" id="KAK1745273.1"/>
    </source>
</evidence>
<dbReference type="EMBL" id="JATAAI010000006">
    <property type="protein sequence ID" value="KAK1745273.1"/>
    <property type="molecule type" value="Genomic_DNA"/>
</dbReference>
<comment type="caution">
    <text evidence="2">The sequence shown here is derived from an EMBL/GenBank/DDBJ whole genome shotgun (WGS) entry which is preliminary data.</text>
</comment>
<evidence type="ECO:0000313" key="3">
    <source>
        <dbReference type="Proteomes" id="UP001224775"/>
    </source>
</evidence>
<feature type="region of interest" description="Disordered" evidence="1">
    <location>
        <begin position="1"/>
        <end position="56"/>
    </location>
</feature>
<keyword evidence="3" id="KW-1185">Reference proteome</keyword>
<feature type="region of interest" description="Disordered" evidence="1">
    <location>
        <begin position="217"/>
        <end position="270"/>
    </location>
</feature>
<evidence type="ECO:0000256" key="1">
    <source>
        <dbReference type="SAM" id="MobiDB-lite"/>
    </source>
</evidence>
<accession>A0AAD9DGZ7</accession>
<gene>
    <name evidence="2" type="ORF">QTG54_004564</name>
</gene>
<protein>
    <submittedName>
        <fullName evidence="2">Uncharacterized protein</fullName>
    </submittedName>
</protein>
<sequence>MNPPSFPPPPLPPGVPPPGMPLPPLPLPPPGMPPPPLPPPPPTGGGSSAIPPPPPTLLVLPTESPNLNFHPQNSAQVVLLAHLPQFLRSIRTIREAAFPACGAAARTVHLGCCAPPSNTSEEWRKMKERGLLGLLLNNDEKQSNSSANDSTDTQVTKALHWTGAKGGVAVIKMNHYIGAKNFAGGLLALRKCSLENEGKGALPVLPVKVVEAPASSTADAAVDYEETTTDVTPQETATNDGESNEIKQEDAANKSSKEETKQPKYTQEEEAQHLATLQQIQQMRIYHLANYHIPDLPNIPPDMTIPQPDPVPQDPTITFRLLESLTALRLRYEEGGTANTSSNGGMEQQKANDDQWGGHAAAATGDNTDDNHGLKLDKDKIAAAAGVNAVLEFKRKLETRDVTSRRRRVDIITDRISRRVREFVEQGRHERRKRKELQRQLQQQQSTESSAVVTLPMLQILDTRISNLPAWMTKANGDGANRDINVRKQRLDVEGGQSLSEIRAANEAADKKAAAAASSFVAQTTKEGILSSDSKFPPLPTAIDSLKTYVTAQIVDYLGEEKKLLLTLL</sequence>
<feature type="compositionally biased region" description="Basic and acidic residues" evidence="1">
    <location>
        <begin position="244"/>
        <end position="270"/>
    </location>
</feature>
<feature type="compositionally biased region" description="Polar residues" evidence="1">
    <location>
        <begin position="337"/>
        <end position="346"/>
    </location>
</feature>
<feature type="compositionally biased region" description="Polar residues" evidence="1">
    <location>
        <begin position="229"/>
        <end position="241"/>
    </location>
</feature>
<feature type="region of interest" description="Disordered" evidence="1">
    <location>
        <begin position="426"/>
        <end position="449"/>
    </location>
</feature>
<feature type="region of interest" description="Disordered" evidence="1">
    <location>
        <begin position="335"/>
        <end position="371"/>
    </location>
</feature>
<organism evidence="2 3">
    <name type="scientific">Skeletonema marinoi</name>
    <dbReference type="NCBI Taxonomy" id="267567"/>
    <lineage>
        <taxon>Eukaryota</taxon>
        <taxon>Sar</taxon>
        <taxon>Stramenopiles</taxon>
        <taxon>Ochrophyta</taxon>
        <taxon>Bacillariophyta</taxon>
        <taxon>Coscinodiscophyceae</taxon>
        <taxon>Thalassiosirophycidae</taxon>
        <taxon>Thalassiosirales</taxon>
        <taxon>Skeletonemataceae</taxon>
        <taxon>Skeletonema</taxon>
        <taxon>Skeletonema marinoi-dohrnii complex</taxon>
    </lineage>
</organism>
<dbReference type="Proteomes" id="UP001224775">
    <property type="component" value="Unassembled WGS sequence"/>
</dbReference>
<name>A0AAD9DGZ7_9STRA</name>
<feature type="compositionally biased region" description="Pro residues" evidence="1">
    <location>
        <begin position="1"/>
        <end position="43"/>
    </location>
</feature>
<proteinExistence type="predicted"/>
<dbReference type="AlphaFoldDB" id="A0AAD9DGZ7"/>